<dbReference type="InterPro" id="IPR002659">
    <property type="entry name" value="Glyco_trans_31"/>
</dbReference>
<dbReference type="EC" id="2.4.1.-" evidence="11"/>
<dbReference type="Gene3D" id="3.90.550.50">
    <property type="match status" value="1"/>
</dbReference>
<dbReference type="OrthoDB" id="5512589at2759"/>
<keyword evidence="4" id="KW-0808">Transferase</keyword>
<evidence type="ECO:0000256" key="5">
    <source>
        <dbReference type="ARBA" id="ARBA00022692"/>
    </source>
</evidence>
<protein>
    <recommendedName>
        <fullName evidence="11">Hexosyltransferase</fullName>
        <ecNumber evidence="11">2.4.1.-</ecNumber>
    </recommendedName>
</protein>
<evidence type="ECO:0000256" key="6">
    <source>
        <dbReference type="ARBA" id="ARBA00022968"/>
    </source>
</evidence>
<keyword evidence="6" id="KW-0735">Signal-anchor</keyword>
<evidence type="ECO:0000256" key="10">
    <source>
        <dbReference type="ARBA" id="ARBA00023180"/>
    </source>
</evidence>
<proteinExistence type="inferred from homology"/>
<evidence type="ECO:0000256" key="7">
    <source>
        <dbReference type="ARBA" id="ARBA00022989"/>
    </source>
</evidence>
<dbReference type="GO" id="GO:0016758">
    <property type="term" value="F:hexosyltransferase activity"/>
    <property type="evidence" value="ECO:0007669"/>
    <property type="project" value="InterPro"/>
</dbReference>
<dbReference type="GeneID" id="108048116"/>
<evidence type="ECO:0000256" key="9">
    <source>
        <dbReference type="ARBA" id="ARBA00023136"/>
    </source>
</evidence>
<dbReference type="RefSeq" id="XP_016984090.1">
    <property type="nucleotide sequence ID" value="XM_017128601.1"/>
</dbReference>
<reference evidence="12" key="1">
    <citation type="submission" date="2025-08" db="UniProtKB">
        <authorList>
            <consortium name="RefSeq"/>
        </authorList>
    </citation>
    <scope>IDENTIFICATION</scope>
</reference>
<keyword evidence="5" id="KW-0812">Transmembrane</keyword>
<dbReference type="PANTHER" id="PTHR11214:SF379">
    <property type="entry name" value="HEXOSYLTRANSFERASE-RELATED"/>
    <property type="match status" value="1"/>
</dbReference>
<evidence type="ECO:0000256" key="11">
    <source>
        <dbReference type="RuleBase" id="RU363063"/>
    </source>
</evidence>
<evidence type="ECO:0000256" key="4">
    <source>
        <dbReference type="ARBA" id="ARBA00022679"/>
    </source>
</evidence>
<dbReference type="AlphaFoldDB" id="A0A6P4F0Z9"/>
<evidence type="ECO:0000256" key="8">
    <source>
        <dbReference type="ARBA" id="ARBA00023034"/>
    </source>
</evidence>
<comment type="subcellular location">
    <subcellularLocation>
        <location evidence="1 11">Golgi apparatus membrane</location>
        <topology evidence="1 11">Single-pass type II membrane protein</topology>
    </subcellularLocation>
</comment>
<dbReference type="Pfam" id="PF01762">
    <property type="entry name" value="Galactosyl_T"/>
    <property type="match status" value="1"/>
</dbReference>
<dbReference type="GO" id="GO:0000139">
    <property type="term" value="C:Golgi membrane"/>
    <property type="evidence" value="ECO:0007669"/>
    <property type="project" value="UniProtKB-SubCell"/>
</dbReference>
<keyword evidence="7" id="KW-1133">Transmembrane helix</keyword>
<keyword evidence="8 11" id="KW-0333">Golgi apparatus</keyword>
<dbReference type="GO" id="GO:0006493">
    <property type="term" value="P:protein O-linked glycosylation"/>
    <property type="evidence" value="ECO:0007669"/>
    <property type="project" value="TreeGrafter"/>
</dbReference>
<dbReference type="FunFam" id="3.90.550.50:FF:000001">
    <property type="entry name" value="Hexosyltransferase"/>
    <property type="match status" value="1"/>
</dbReference>
<evidence type="ECO:0000256" key="2">
    <source>
        <dbReference type="ARBA" id="ARBA00008661"/>
    </source>
</evidence>
<sequence length="427" mass="49568">MAGRLLRCILVLILASFIVISYLSKSRMMAQVSYFKTSVPDFIMTDMVSKNPGTQGKIRRRLPLRAFRKSIEYFKGNSNDSHEDIQNGLLISNTQNTQTKTLYSSTRSMDQQQNKDKQHQEFSKMLVDSKHTFAKKSMELLSIDTEVPVRMPLVRTIYEPGHQKNEVDVERICPRAGIFTKLLVLITSALHHEAARMAIRQTWMHYGSRRDVGMAFVLGRGTNRTLNKAIDREDFMYRDLIRGHFIDSYNNLTLKTISLLEWADLNCPKAKYLLKTDDDMFINVPKLLALMATLRANRSIYGRRAENWKPVRNRWSKYHITIAQYAKNTFPYFTTGPAYLLTGDIVHPLYVRSLDTPFLKLEDVFTTGIVAGSLDIRRINVREIANTRTKFEPCHIRDRITIHMVRNNEQFVLWKMLLDDTIKCSKK</sequence>
<dbReference type="RefSeq" id="XP_016984090.2">
    <property type="nucleotide sequence ID" value="XM_017128601.2"/>
</dbReference>
<name>A0A6P4F0Z9_DRORH</name>
<keyword evidence="9" id="KW-0472">Membrane</keyword>
<organism evidence="12">
    <name type="scientific">Drosophila rhopaloa</name>
    <name type="common">Fruit fly</name>
    <dbReference type="NCBI Taxonomy" id="1041015"/>
    <lineage>
        <taxon>Eukaryota</taxon>
        <taxon>Metazoa</taxon>
        <taxon>Ecdysozoa</taxon>
        <taxon>Arthropoda</taxon>
        <taxon>Hexapoda</taxon>
        <taxon>Insecta</taxon>
        <taxon>Pterygota</taxon>
        <taxon>Neoptera</taxon>
        <taxon>Endopterygota</taxon>
        <taxon>Diptera</taxon>
        <taxon>Brachycera</taxon>
        <taxon>Muscomorpha</taxon>
        <taxon>Ephydroidea</taxon>
        <taxon>Drosophilidae</taxon>
        <taxon>Drosophila</taxon>
        <taxon>Sophophora</taxon>
    </lineage>
</organism>
<evidence type="ECO:0000313" key="12">
    <source>
        <dbReference type="RefSeq" id="XP_016984090.1"/>
    </source>
</evidence>
<evidence type="ECO:0000256" key="3">
    <source>
        <dbReference type="ARBA" id="ARBA00022676"/>
    </source>
</evidence>
<gene>
    <name evidence="12" type="primary">LOC108048116</name>
</gene>
<evidence type="ECO:0000256" key="1">
    <source>
        <dbReference type="ARBA" id="ARBA00004323"/>
    </source>
</evidence>
<keyword evidence="10" id="KW-0325">Glycoprotein</keyword>
<accession>A0A6P4F0Z9</accession>
<dbReference type="PANTHER" id="PTHR11214">
    <property type="entry name" value="BETA-1,3-N-ACETYLGLUCOSAMINYLTRANSFERASE"/>
    <property type="match status" value="1"/>
</dbReference>
<keyword evidence="3 11" id="KW-0328">Glycosyltransferase</keyword>
<comment type="similarity">
    <text evidence="2 11">Belongs to the glycosyltransferase 31 family.</text>
</comment>